<dbReference type="PANTHER" id="PTHR43132:SF2">
    <property type="entry name" value="ARSENICAL RESISTANCE OPERON REPRESSOR ARSR-RELATED"/>
    <property type="match status" value="1"/>
</dbReference>
<dbReference type="EMBL" id="QAON01000018">
    <property type="protein sequence ID" value="PTQ87520.1"/>
    <property type="molecule type" value="Genomic_DNA"/>
</dbReference>
<dbReference type="InterPro" id="IPR051011">
    <property type="entry name" value="Metal_resp_trans_reg"/>
</dbReference>
<organism evidence="5 6">
    <name type="scientific">Agitococcus lubricus</name>
    <dbReference type="NCBI Taxonomy" id="1077255"/>
    <lineage>
        <taxon>Bacteria</taxon>
        <taxon>Pseudomonadati</taxon>
        <taxon>Pseudomonadota</taxon>
        <taxon>Gammaproteobacteria</taxon>
        <taxon>Moraxellales</taxon>
        <taxon>Moraxellaceae</taxon>
        <taxon>Agitococcus</taxon>
    </lineage>
</organism>
<evidence type="ECO:0000256" key="3">
    <source>
        <dbReference type="ARBA" id="ARBA00023163"/>
    </source>
</evidence>
<dbReference type="InterPro" id="IPR001845">
    <property type="entry name" value="HTH_ArsR_DNA-bd_dom"/>
</dbReference>
<dbReference type="PANTHER" id="PTHR43132">
    <property type="entry name" value="ARSENICAL RESISTANCE OPERON REPRESSOR ARSR-RELATED"/>
    <property type="match status" value="1"/>
</dbReference>
<dbReference type="Pfam" id="PF12840">
    <property type="entry name" value="HTH_20"/>
    <property type="match status" value="1"/>
</dbReference>
<dbReference type="OrthoDB" id="9798835at2"/>
<dbReference type="AlphaFoldDB" id="A0A2T5IUI6"/>
<comment type="caution">
    <text evidence="5">The sequence shown here is derived from an EMBL/GenBank/DDBJ whole genome shotgun (WGS) entry which is preliminary data.</text>
</comment>
<sequence>MENKSAVQLLAALAQDSRLTIFRLLVQQGATGLPVSKISEALGGMAGATLSFHLKELSHAGLIEAQQQGRFIFYKANLSQMKNLMDFLTDNCCQGQPCALTPPPNCC</sequence>
<dbReference type="InterPro" id="IPR036388">
    <property type="entry name" value="WH-like_DNA-bd_sf"/>
</dbReference>
<dbReference type="Proteomes" id="UP000244223">
    <property type="component" value="Unassembled WGS sequence"/>
</dbReference>
<accession>A0A2T5IUI6</accession>
<dbReference type="GO" id="GO:0003677">
    <property type="term" value="F:DNA binding"/>
    <property type="evidence" value="ECO:0007669"/>
    <property type="project" value="UniProtKB-KW"/>
</dbReference>
<dbReference type="NCBIfam" id="NF033788">
    <property type="entry name" value="HTH_metalloreg"/>
    <property type="match status" value="1"/>
</dbReference>
<dbReference type="CDD" id="cd00090">
    <property type="entry name" value="HTH_ARSR"/>
    <property type="match status" value="1"/>
</dbReference>
<dbReference type="PRINTS" id="PR00778">
    <property type="entry name" value="HTHARSR"/>
</dbReference>
<dbReference type="RefSeq" id="WP_107866738.1">
    <property type="nucleotide sequence ID" value="NZ_QAON01000018.1"/>
</dbReference>
<dbReference type="SUPFAM" id="SSF46785">
    <property type="entry name" value="Winged helix' DNA-binding domain"/>
    <property type="match status" value="1"/>
</dbReference>
<protein>
    <submittedName>
        <fullName evidence="5">ArsR family transcriptional regulator</fullName>
    </submittedName>
</protein>
<keyword evidence="1" id="KW-0805">Transcription regulation</keyword>
<reference evidence="5 6" key="1">
    <citation type="submission" date="2018-04" db="EMBL/GenBank/DDBJ databases">
        <title>Genomic Encyclopedia of Archaeal and Bacterial Type Strains, Phase II (KMG-II): from individual species to whole genera.</title>
        <authorList>
            <person name="Goeker M."/>
        </authorList>
    </citation>
    <scope>NUCLEOTIDE SEQUENCE [LARGE SCALE GENOMIC DNA]</scope>
    <source>
        <strain evidence="5 6">DSM 5822</strain>
    </source>
</reference>
<dbReference type="GO" id="GO:0003700">
    <property type="term" value="F:DNA-binding transcription factor activity"/>
    <property type="evidence" value="ECO:0007669"/>
    <property type="project" value="InterPro"/>
</dbReference>
<evidence type="ECO:0000313" key="5">
    <source>
        <dbReference type="EMBL" id="PTQ87520.1"/>
    </source>
</evidence>
<name>A0A2T5IUI6_9GAMM</name>
<proteinExistence type="predicted"/>
<evidence type="ECO:0000259" key="4">
    <source>
        <dbReference type="PROSITE" id="PS50987"/>
    </source>
</evidence>
<evidence type="ECO:0000313" key="6">
    <source>
        <dbReference type="Proteomes" id="UP000244223"/>
    </source>
</evidence>
<dbReference type="PROSITE" id="PS50987">
    <property type="entry name" value="HTH_ARSR_2"/>
    <property type="match status" value="1"/>
</dbReference>
<evidence type="ECO:0000256" key="2">
    <source>
        <dbReference type="ARBA" id="ARBA00023125"/>
    </source>
</evidence>
<keyword evidence="2" id="KW-0238">DNA-binding</keyword>
<dbReference type="SMART" id="SM00418">
    <property type="entry name" value="HTH_ARSR"/>
    <property type="match status" value="1"/>
</dbReference>
<keyword evidence="6" id="KW-1185">Reference proteome</keyword>
<dbReference type="InterPro" id="IPR036390">
    <property type="entry name" value="WH_DNA-bd_sf"/>
</dbReference>
<keyword evidence="3" id="KW-0804">Transcription</keyword>
<dbReference type="InterPro" id="IPR011991">
    <property type="entry name" value="ArsR-like_HTH"/>
</dbReference>
<gene>
    <name evidence="5" type="ORF">C8N29_11815</name>
</gene>
<evidence type="ECO:0000256" key="1">
    <source>
        <dbReference type="ARBA" id="ARBA00023015"/>
    </source>
</evidence>
<feature type="domain" description="HTH arsR-type" evidence="4">
    <location>
        <begin position="1"/>
        <end position="96"/>
    </location>
</feature>
<dbReference type="Gene3D" id="1.10.10.10">
    <property type="entry name" value="Winged helix-like DNA-binding domain superfamily/Winged helix DNA-binding domain"/>
    <property type="match status" value="1"/>
</dbReference>